<keyword evidence="3" id="KW-1185">Reference proteome</keyword>
<evidence type="ECO:0000313" key="3">
    <source>
        <dbReference type="Proteomes" id="UP000807306"/>
    </source>
</evidence>
<dbReference type="AlphaFoldDB" id="A0A9P6EBK0"/>
<evidence type="ECO:0008006" key="4">
    <source>
        <dbReference type="Google" id="ProtNLM"/>
    </source>
</evidence>
<evidence type="ECO:0000313" key="2">
    <source>
        <dbReference type="EMBL" id="KAF9525913.1"/>
    </source>
</evidence>
<dbReference type="EMBL" id="MU157878">
    <property type="protein sequence ID" value="KAF9525913.1"/>
    <property type="molecule type" value="Genomic_DNA"/>
</dbReference>
<dbReference type="GO" id="GO:0006508">
    <property type="term" value="P:proteolysis"/>
    <property type="evidence" value="ECO:0007669"/>
    <property type="project" value="InterPro"/>
</dbReference>
<dbReference type="PANTHER" id="PTHR37049:SF4">
    <property type="entry name" value="RHODANESE DOMAIN-CONTAINING PROTEIN"/>
    <property type="match status" value="1"/>
</dbReference>
<evidence type="ECO:0000256" key="1">
    <source>
        <dbReference type="SAM" id="SignalP"/>
    </source>
</evidence>
<dbReference type="Proteomes" id="UP000807306">
    <property type="component" value="Unassembled WGS sequence"/>
</dbReference>
<accession>A0A9P6EBK0</accession>
<name>A0A9P6EBK0_9AGAR</name>
<comment type="caution">
    <text evidence="2">The sequence shown here is derived from an EMBL/GenBank/DDBJ whole genome shotgun (WGS) entry which is preliminary data.</text>
</comment>
<dbReference type="PANTHER" id="PTHR37049">
    <property type="entry name" value="PEPTIDASE S41 FAMILY PROTEIN"/>
    <property type="match status" value="1"/>
</dbReference>
<protein>
    <recommendedName>
        <fullName evidence="4">Tail specific protease domain-containing protein</fullName>
    </recommendedName>
</protein>
<organism evidence="2 3">
    <name type="scientific">Crepidotus variabilis</name>
    <dbReference type="NCBI Taxonomy" id="179855"/>
    <lineage>
        <taxon>Eukaryota</taxon>
        <taxon>Fungi</taxon>
        <taxon>Dikarya</taxon>
        <taxon>Basidiomycota</taxon>
        <taxon>Agaricomycotina</taxon>
        <taxon>Agaricomycetes</taxon>
        <taxon>Agaricomycetidae</taxon>
        <taxon>Agaricales</taxon>
        <taxon>Agaricineae</taxon>
        <taxon>Crepidotaceae</taxon>
        <taxon>Crepidotus</taxon>
    </lineage>
</organism>
<proteinExistence type="predicted"/>
<dbReference type="InterPro" id="IPR052766">
    <property type="entry name" value="S41A_metabolite_peptidase"/>
</dbReference>
<dbReference type="InterPro" id="IPR029045">
    <property type="entry name" value="ClpP/crotonase-like_dom_sf"/>
</dbReference>
<dbReference type="GO" id="GO:0008236">
    <property type="term" value="F:serine-type peptidase activity"/>
    <property type="evidence" value="ECO:0007669"/>
    <property type="project" value="InterPro"/>
</dbReference>
<feature type="chain" id="PRO_5040390084" description="Tail specific protease domain-containing protein" evidence="1">
    <location>
        <begin position="24"/>
        <end position="666"/>
    </location>
</feature>
<feature type="signal peptide" evidence="1">
    <location>
        <begin position="1"/>
        <end position="23"/>
    </location>
</feature>
<dbReference type="Gene3D" id="3.90.226.10">
    <property type="entry name" value="2-enoyl-CoA Hydratase, Chain A, domain 1"/>
    <property type="match status" value="1"/>
</dbReference>
<sequence length="666" mass="72598">MVMILSALKTWVSAATLVGAALAAESDVASQGDLCSKIASVKKWVAPNDVRACFQSYKLNEKIRSNIVEVVSKTLPFHTSVNYQRQAPPPFEEIHEDLPGDVERISKKKYNSEYDMHIELSRAFKRLNDGHAAWVNYCYGLYVNYLPIPLSLITDSNGQQSIRIAFEAFDVAKAEFPDQVDVWQNALPGALKGKLSSLSGAKVLEINGNDPWDAVEANVAIAGSYQAHTTRQNAYFASYQRSTTGWVYRMGDFAQQSLPLSDSVTLTVLRLNQTKSDTFTLPYRSRFGSTSVAFADTATWRQNNCVALSTTNGVDVYANTTTSRRARKHFVNEIVDDTALVNVALPPTVTPPNPLNISQSVSQFYLLDDKKTGVLALGSFSDGIAGFNGQIATLLAGLQALKAAGTTQLIVDVTNNGGGYICIAHWLHRIIAGPKETTEPQAGLYTTARAGPLARLISETIAEYKVDPDNLLLYNSLNWAYANNTSFPPNYDWVSPVVPKFINGHQDAFTQRLGSECPASSFNSTAPAHALFDPKKVAIVSNGRCASSCSLFSITMAKKEGAKTVVVGGKKGPQQYCGTVGGQSTDFATIDTDIKTTKLKNNTLSPPDLIVNAVNGITWRLGYGVWSPDEPEEWQSRPADINLPVTADISNNPVKIWERVVKVAFN</sequence>
<reference evidence="2" key="1">
    <citation type="submission" date="2020-11" db="EMBL/GenBank/DDBJ databases">
        <authorList>
            <consortium name="DOE Joint Genome Institute"/>
            <person name="Ahrendt S."/>
            <person name="Riley R."/>
            <person name="Andreopoulos W."/>
            <person name="Labutti K."/>
            <person name="Pangilinan J."/>
            <person name="Ruiz-Duenas F.J."/>
            <person name="Barrasa J.M."/>
            <person name="Sanchez-Garcia M."/>
            <person name="Camarero S."/>
            <person name="Miyauchi S."/>
            <person name="Serrano A."/>
            <person name="Linde D."/>
            <person name="Babiker R."/>
            <person name="Drula E."/>
            <person name="Ayuso-Fernandez I."/>
            <person name="Pacheco R."/>
            <person name="Padilla G."/>
            <person name="Ferreira P."/>
            <person name="Barriuso J."/>
            <person name="Kellner H."/>
            <person name="Castanera R."/>
            <person name="Alfaro M."/>
            <person name="Ramirez L."/>
            <person name="Pisabarro A.G."/>
            <person name="Kuo A."/>
            <person name="Tritt A."/>
            <person name="Lipzen A."/>
            <person name="He G."/>
            <person name="Yan M."/>
            <person name="Ng V."/>
            <person name="Cullen D."/>
            <person name="Martin F."/>
            <person name="Rosso M.-N."/>
            <person name="Henrissat B."/>
            <person name="Hibbett D."/>
            <person name="Martinez A.T."/>
            <person name="Grigoriev I.V."/>
        </authorList>
    </citation>
    <scope>NUCLEOTIDE SEQUENCE</scope>
    <source>
        <strain evidence="2">CBS 506.95</strain>
    </source>
</reference>
<keyword evidence="1" id="KW-0732">Signal</keyword>
<gene>
    <name evidence="2" type="ORF">CPB83DRAFT_858837</name>
</gene>
<dbReference type="SUPFAM" id="SSF52096">
    <property type="entry name" value="ClpP/crotonase"/>
    <property type="match status" value="1"/>
</dbReference>
<dbReference type="OrthoDB" id="27214at2759"/>